<dbReference type="SUPFAM" id="SSF51735">
    <property type="entry name" value="NAD(P)-binding Rossmann-fold domains"/>
    <property type="match status" value="1"/>
</dbReference>
<protein>
    <submittedName>
        <fullName evidence="3">3-ketoacyl-(Acyl-carrier-protein) reductase</fullName>
    </submittedName>
</protein>
<evidence type="ECO:0000256" key="1">
    <source>
        <dbReference type="ARBA" id="ARBA00006484"/>
    </source>
</evidence>
<dbReference type="GO" id="GO:0016614">
    <property type="term" value="F:oxidoreductase activity, acting on CH-OH group of donors"/>
    <property type="evidence" value="ECO:0007669"/>
    <property type="project" value="UniProtKB-ARBA"/>
</dbReference>
<organism evidence="3 4">
    <name type="scientific">Bacillus subtilis</name>
    <dbReference type="NCBI Taxonomy" id="1423"/>
    <lineage>
        <taxon>Bacteria</taxon>
        <taxon>Bacillati</taxon>
        <taxon>Bacillota</taxon>
        <taxon>Bacilli</taxon>
        <taxon>Bacillales</taxon>
        <taxon>Bacillaceae</taxon>
        <taxon>Bacillus</taxon>
    </lineage>
</organism>
<name>A0A0D1KTH2_BACIU</name>
<dbReference type="PANTHER" id="PTHR48107">
    <property type="entry name" value="NADPH-DEPENDENT ALDEHYDE REDUCTASE-LIKE PROTEIN, CHLOROPLASTIC-RELATED"/>
    <property type="match status" value="1"/>
</dbReference>
<comment type="caution">
    <text evidence="3">The sequence shown here is derived from an EMBL/GenBank/DDBJ whole genome shotgun (WGS) entry which is preliminary data.</text>
</comment>
<evidence type="ECO:0000313" key="3">
    <source>
        <dbReference type="EMBL" id="KIU12145.1"/>
    </source>
</evidence>
<comment type="similarity">
    <text evidence="1">Belongs to the short-chain dehydrogenases/reductases (SDR) family.</text>
</comment>
<evidence type="ECO:0000256" key="2">
    <source>
        <dbReference type="ARBA" id="ARBA00023002"/>
    </source>
</evidence>
<dbReference type="AlphaFoldDB" id="A0A0D1KTH2"/>
<dbReference type="InterPro" id="IPR002347">
    <property type="entry name" value="SDR_fam"/>
</dbReference>
<evidence type="ECO:0000313" key="4">
    <source>
        <dbReference type="Proteomes" id="UP000032247"/>
    </source>
</evidence>
<dbReference type="Gene3D" id="3.40.50.720">
    <property type="entry name" value="NAD(P)-binding Rossmann-like Domain"/>
    <property type="match status" value="1"/>
</dbReference>
<accession>A0A0D1KTH2</accession>
<dbReference type="PATRIC" id="fig|1423.173.peg.1027"/>
<dbReference type="Pfam" id="PF13561">
    <property type="entry name" value="adh_short_C2"/>
    <property type="match status" value="1"/>
</dbReference>
<dbReference type="Proteomes" id="UP000032247">
    <property type="component" value="Unassembled WGS sequence"/>
</dbReference>
<gene>
    <name evidence="3" type="ORF">SC09_Contig19orf00530</name>
</gene>
<sequence>MTDEIRNFLSPKFPMGRIGTPDDAARMIAFLASDEAEWITGQIIHSEGGFIRG</sequence>
<proteinExistence type="inferred from homology"/>
<dbReference type="PANTHER" id="PTHR48107:SF7">
    <property type="entry name" value="RE15974P"/>
    <property type="match status" value="1"/>
</dbReference>
<dbReference type="EMBL" id="JXBC01000002">
    <property type="protein sequence ID" value="KIU12145.1"/>
    <property type="molecule type" value="Genomic_DNA"/>
</dbReference>
<reference evidence="3 4" key="1">
    <citation type="submission" date="2014-12" db="EMBL/GenBank/DDBJ databases">
        <title>Comparative genome analysis of Bacillus coagulans HM-08, Clostridium butyricum HM-68, Bacillus subtilis HM-66 and Bacillus licheniformis BL-09.</title>
        <authorList>
            <person name="Zhang H."/>
        </authorList>
    </citation>
    <scope>NUCLEOTIDE SEQUENCE [LARGE SCALE GENOMIC DNA]</scope>
    <source>
        <strain evidence="3 4">HM-66</strain>
    </source>
</reference>
<keyword evidence="2" id="KW-0560">Oxidoreductase</keyword>
<dbReference type="InterPro" id="IPR036291">
    <property type="entry name" value="NAD(P)-bd_dom_sf"/>
</dbReference>